<name>A0A392QCX7_9FABA</name>
<proteinExistence type="predicted"/>
<feature type="non-terminal residue" evidence="1">
    <location>
        <position position="80"/>
    </location>
</feature>
<organism evidence="1 2">
    <name type="scientific">Trifolium medium</name>
    <dbReference type="NCBI Taxonomy" id="97028"/>
    <lineage>
        <taxon>Eukaryota</taxon>
        <taxon>Viridiplantae</taxon>
        <taxon>Streptophyta</taxon>
        <taxon>Embryophyta</taxon>
        <taxon>Tracheophyta</taxon>
        <taxon>Spermatophyta</taxon>
        <taxon>Magnoliopsida</taxon>
        <taxon>eudicotyledons</taxon>
        <taxon>Gunneridae</taxon>
        <taxon>Pentapetalae</taxon>
        <taxon>rosids</taxon>
        <taxon>fabids</taxon>
        <taxon>Fabales</taxon>
        <taxon>Fabaceae</taxon>
        <taxon>Papilionoideae</taxon>
        <taxon>50 kb inversion clade</taxon>
        <taxon>NPAAA clade</taxon>
        <taxon>Hologalegina</taxon>
        <taxon>IRL clade</taxon>
        <taxon>Trifolieae</taxon>
        <taxon>Trifolium</taxon>
    </lineage>
</organism>
<dbReference type="InterPro" id="IPR011989">
    <property type="entry name" value="ARM-like"/>
</dbReference>
<reference evidence="1 2" key="1">
    <citation type="journal article" date="2018" name="Front. Plant Sci.">
        <title>Red Clover (Trifolium pratense) and Zigzag Clover (T. medium) - A Picture of Genomic Similarities and Differences.</title>
        <authorList>
            <person name="Dluhosova J."/>
            <person name="Istvanek J."/>
            <person name="Nedelnik J."/>
            <person name="Repkova J."/>
        </authorList>
    </citation>
    <scope>NUCLEOTIDE SEQUENCE [LARGE SCALE GENOMIC DNA]</scope>
    <source>
        <strain evidence="2">cv. 10/8</strain>
        <tissue evidence="1">Leaf</tissue>
    </source>
</reference>
<sequence>MSDMVLDALQIAENSGVSDETRRLAFELVMAMTELKEWRKVVDVCYELLMKHYLDSADWKMRHAGITLLSLIAKEFSDEM</sequence>
<accession>A0A392QCX7</accession>
<evidence type="ECO:0000313" key="2">
    <source>
        <dbReference type="Proteomes" id="UP000265520"/>
    </source>
</evidence>
<protein>
    <submittedName>
        <fullName evidence="1">Importin-5-like</fullName>
    </submittedName>
</protein>
<evidence type="ECO:0000313" key="1">
    <source>
        <dbReference type="EMBL" id="MCI21125.1"/>
    </source>
</evidence>
<dbReference type="Proteomes" id="UP000265520">
    <property type="component" value="Unassembled WGS sequence"/>
</dbReference>
<dbReference type="Gene3D" id="1.25.10.10">
    <property type="entry name" value="Leucine-rich Repeat Variant"/>
    <property type="match status" value="1"/>
</dbReference>
<dbReference type="EMBL" id="LXQA010123399">
    <property type="protein sequence ID" value="MCI21125.1"/>
    <property type="molecule type" value="Genomic_DNA"/>
</dbReference>
<dbReference type="AlphaFoldDB" id="A0A392QCX7"/>
<comment type="caution">
    <text evidence="1">The sequence shown here is derived from an EMBL/GenBank/DDBJ whole genome shotgun (WGS) entry which is preliminary data.</text>
</comment>
<keyword evidence="2" id="KW-1185">Reference proteome</keyword>